<reference evidence="3 4" key="1">
    <citation type="journal article" date="2014" name="BMC Genomics">
        <title>Genome sequencing of four Aureobasidium pullulans varieties: biotechnological potential, stress tolerance, and description of new species.</title>
        <authorList>
            <person name="Gostin Ar C."/>
            <person name="Ohm R.A."/>
            <person name="Kogej T."/>
            <person name="Sonjak S."/>
            <person name="Turk M."/>
            <person name="Zajc J."/>
            <person name="Zalar P."/>
            <person name="Grube M."/>
            <person name="Sun H."/>
            <person name="Han J."/>
            <person name="Sharma A."/>
            <person name="Chiniquy J."/>
            <person name="Ngan C.Y."/>
            <person name="Lipzen A."/>
            <person name="Barry K."/>
            <person name="Grigoriev I.V."/>
            <person name="Gunde-Cimerman N."/>
        </authorList>
    </citation>
    <scope>NUCLEOTIDE SEQUENCE [LARGE SCALE GENOMIC DNA]</scope>
    <source>
        <strain evidence="3 4">EXF-150</strain>
    </source>
</reference>
<evidence type="ECO:0000313" key="3">
    <source>
        <dbReference type="EMBL" id="KEQ78336.1"/>
    </source>
</evidence>
<sequence length="175" mass="19332">MVRGGCLLVRMRCKRTKGSQPALSDWFLGRRDRVGWKLVAGGTTSHGTAIVVLLSLLGSLSLPISSVFDVSVGYVCRCLVIVSTAALFFSLSLFCNPQRLVEKISCPPISIHLRHQTIIHPYTLLAHASSTPSLAYPPRKKEKKKQNSLPPQNPKISPKFHPPALETQPQHLYIL</sequence>
<dbReference type="GeneID" id="40741505"/>
<dbReference type="AlphaFoldDB" id="A0A074XUM6"/>
<feature type="transmembrane region" description="Helical" evidence="2">
    <location>
        <begin position="38"/>
        <end position="60"/>
    </location>
</feature>
<gene>
    <name evidence="3" type="ORF">M438DRAFT_183147</name>
</gene>
<dbReference type="HOGENOM" id="CLU_1532231_0_0_1"/>
<evidence type="ECO:0000256" key="1">
    <source>
        <dbReference type="SAM" id="MobiDB-lite"/>
    </source>
</evidence>
<keyword evidence="2" id="KW-0472">Membrane</keyword>
<evidence type="ECO:0000256" key="2">
    <source>
        <dbReference type="SAM" id="Phobius"/>
    </source>
</evidence>
<dbReference type="EMBL" id="KL585031">
    <property type="protein sequence ID" value="KEQ78336.1"/>
    <property type="molecule type" value="Genomic_DNA"/>
</dbReference>
<organism evidence="3 4">
    <name type="scientific">Aureobasidium pullulans EXF-150</name>
    <dbReference type="NCBI Taxonomy" id="1043002"/>
    <lineage>
        <taxon>Eukaryota</taxon>
        <taxon>Fungi</taxon>
        <taxon>Dikarya</taxon>
        <taxon>Ascomycota</taxon>
        <taxon>Pezizomycotina</taxon>
        <taxon>Dothideomycetes</taxon>
        <taxon>Dothideomycetidae</taxon>
        <taxon>Dothideales</taxon>
        <taxon>Saccotheciaceae</taxon>
        <taxon>Aureobasidium</taxon>
    </lineage>
</organism>
<dbReference type="Proteomes" id="UP000030706">
    <property type="component" value="Unassembled WGS sequence"/>
</dbReference>
<accession>A0A074XUM6</accession>
<keyword evidence="4" id="KW-1185">Reference proteome</keyword>
<feature type="transmembrane region" description="Helical" evidence="2">
    <location>
        <begin position="72"/>
        <end position="95"/>
    </location>
</feature>
<proteinExistence type="predicted"/>
<keyword evidence="2" id="KW-1133">Transmembrane helix</keyword>
<dbReference type="RefSeq" id="XP_029754523.1">
    <property type="nucleotide sequence ID" value="XM_029899199.1"/>
</dbReference>
<protein>
    <submittedName>
        <fullName evidence="3">Uncharacterized protein</fullName>
    </submittedName>
</protein>
<name>A0A074XUM6_AURPU</name>
<feature type="region of interest" description="Disordered" evidence="1">
    <location>
        <begin position="135"/>
        <end position="175"/>
    </location>
</feature>
<evidence type="ECO:0000313" key="4">
    <source>
        <dbReference type="Proteomes" id="UP000030706"/>
    </source>
</evidence>
<keyword evidence="2" id="KW-0812">Transmembrane</keyword>